<dbReference type="PANTHER" id="PTHR47515">
    <property type="entry name" value="LOW CALCIUM RESPONSE LOCUS PROTEIN T"/>
    <property type="match status" value="1"/>
</dbReference>
<evidence type="ECO:0000259" key="2">
    <source>
        <dbReference type="Pfam" id="PF13276"/>
    </source>
</evidence>
<dbReference type="KEGG" id="gim:F1728_19100"/>
<feature type="compositionally biased region" description="Polar residues" evidence="1">
    <location>
        <begin position="113"/>
        <end position="125"/>
    </location>
</feature>
<evidence type="ECO:0000256" key="1">
    <source>
        <dbReference type="SAM" id="MobiDB-lite"/>
    </source>
</evidence>
<protein>
    <submittedName>
        <fullName evidence="3">Transposase</fullName>
    </submittedName>
</protein>
<dbReference type="Pfam" id="PF13276">
    <property type="entry name" value="HTH_21"/>
    <property type="match status" value="1"/>
</dbReference>
<gene>
    <name evidence="3" type="ORF">F1728_19100</name>
</gene>
<feature type="domain" description="HTH-like" evidence="2">
    <location>
        <begin position="46"/>
        <end position="98"/>
    </location>
</feature>
<sequence>MRPARRRTLVQELQVCYEVSERRACQVLGFPRASHRYQSVLDERAELRMRLRELATIRVRYGYRRLHILLQREGWRVNHKLVYRLYCEEGLQMRIKTPRRNKSCAVRGERSPARQSNDVNNGQKT</sequence>
<dbReference type="PANTHER" id="PTHR47515:SF1">
    <property type="entry name" value="BLR2054 PROTEIN"/>
    <property type="match status" value="1"/>
</dbReference>
<dbReference type="Proteomes" id="UP000427281">
    <property type="component" value="Chromosome"/>
</dbReference>
<keyword evidence="4" id="KW-1185">Reference proteome</keyword>
<accession>A0A6I6ADN2</accession>
<evidence type="ECO:0000313" key="3">
    <source>
        <dbReference type="EMBL" id="QGQ24664.1"/>
    </source>
</evidence>
<dbReference type="InterPro" id="IPR025948">
    <property type="entry name" value="HTH-like_dom"/>
</dbReference>
<evidence type="ECO:0000313" key="4">
    <source>
        <dbReference type="Proteomes" id="UP000427281"/>
    </source>
</evidence>
<reference evidence="3 4" key="1">
    <citation type="submission" date="2019-09" db="EMBL/GenBank/DDBJ databases">
        <title>Gimesia benthica sp. nov., a novel bacterium isolated from deep-sea water of the Northwest Indian Ocean.</title>
        <authorList>
            <person name="Dai X."/>
        </authorList>
    </citation>
    <scope>NUCLEOTIDE SEQUENCE [LARGE SCALE GENOMIC DNA]</scope>
    <source>
        <strain evidence="3 4">E7</strain>
    </source>
</reference>
<feature type="region of interest" description="Disordered" evidence="1">
    <location>
        <begin position="98"/>
        <end position="125"/>
    </location>
</feature>
<proteinExistence type="predicted"/>
<dbReference type="AlphaFoldDB" id="A0A6I6ADN2"/>
<dbReference type="EMBL" id="CP043930">
    <property type="protein sequence ID" value="QGQ24664.1"/>
    <property type="molecule type" value="Genomic_DNA"/>
</dbReference>
<organism evidence="3 4">
    <name type="scientific">Gimesia benthica</name>
    <dbReference type="NCBI Taxonomy" id="2608982"/>
    <lineage>
        <taxon>Bacteria</taxon>
        <taxon>Pseudomonadati</taxon>
        <taxon>Planctomycetota</taxon>
        <taxon>Planctomycetia</taxon>
        <taxon>Planctomycetales</taxon>
        <taxon>Planctomycetaceae</taxon>
        <taxon>Gimesia</taxon>
    </lineage>
</organism>
<name>A0A6I6ADN2_9PLAN</name>